<reference evidence="2" key="2">
    <citation type="submission" date="2020-05" db="UniProtKB">
        <authorList>
            <consortium name="EnsemblMetazoa"/>
        </authorList>
    </citation>
    <scope>IDENTIFICATION</scope>
    <source>
        <strain evidence="2">IAEA</strain>
    </source>
</reference>
<evidence type="ECO:0000313" key="3">
    <source>
        <dbReference type="Proteomes" id="UP000092460"/>
    </source>
</evidence>
<protein>
    <recommendedName>
        <fullName evidence="4">Secreted protein</fullName>
    </recommendedName>
</protein>
<evidence type="ECO:0000256" key="1">
    <source>
        <dbReference type="SAM" id="SignalP"/>
    </source>
</evidence>
<dbReference type="AlphaFoldDB" id="A0A1B0AU58"/>
<evidence type="ECO:0008006" key="4">
    <source>
        <dbReference type="Google" id="ProtNLM"/>
    </source>
</evidence>
<feature type="signal peptide" evidence="1">
    <location>
        <begin position="1"/>
        <end position="20"/>
    </location>
</feature>
<dbReference type="EMBL" id="JXJN01003517">
    <property type="status" value="NOT_ANNOTATED_CDS"/>
    <property type="molecule type" value="Genomic_DNA"/>
</dbReference>
<feature type="chain" id="PRO_5008404159" description="Secreted protein" evidence="1">
    <location>
        <begin position="21"/>
        <end position="96"/>
    </location>
</feature>
<name>A0A1B0AU58_9MUSC</name>
<proteinExistence type="predicted"/>
<dbReference type="Proteomes" id="UP000092460">
    <property type="component" value="Unassembled WGS sequence"/>
</dbReference>
<evidence type="ECO:0000313" key="2">
    <source>
        <dbReference type="EnsemblMetazoa" id="GPPI008710-PA"/>
    </source>
</evidence>
<keyword evidence="3" id="KW-1185">Reference proteome</keyword>
<keyword evidence="1" id="KW-0732">Signal</keyword>
<accession>A0A1B0AU58</accession>
<organism evidence="2 3">
    <name type="scientific">Glossina palpalis gambiensis</name>
    <dbReference type="NCBI Taxonomy" id="67801"/>
    <lineage>
        <taxon>Eukaryota</taxon>
        <taxon>Metazoa</taxon>
        <taxon>Ecdysozoa</taxon>
        <taxon>Arthropoda</taxon>
        <taxon>Hexapoda</taxon>
        <taxon>Insecta</taxon>
        <taxon>Pterygota</taxon>
        <taxon>Neoptera</taxon>
        <taxon>Endopterygota</taxon>
        <taxon>Diptera</taxon>
        <taxon>Brachycera</taxon>
        <taxon>Muscomorpha</taxon>
        <taxon>Hippoboscoidea</taxon>
        <taxon>Glossinidae</taxon>
        <taxon>Glossina</taxon>
    </lineage>
</organism>
<dbReference type="VEuPathDB" id="VectorBase:GPPI008710"/>
<sequence length="96" mass="10345">MVAAALLLGLFAHSLTHLLAQSSSALAIALKNIFVFKAASSALNCACFLLSHLKNQRFSLKNAIMLNDHVSHKLIACASYSNLYTKVNLCLHSCKA</sequence>
<reference evidence="3" key="1">
    <citation type="submission" date="2015-01" db="EMBL/GenBank/DDBJ databases">
        <authorList>
            <person name="Aksoy S."/>
            <person name="Warren W."/>
            <person name="Wilson R.K."/>
        </authorList>
    </citation>
    <scope>NUCLEOTIDE SEQUENCE [LARGE SCALE GENOMIC DNA]</scope>
    <source>
        <strain evidence="3">IAEA</strain>
    </source>
</reference>
<dbReference type="EnsemblMetazoa" id="GPPI008710-RA">
    <property type="protein sequence ID" value="GPPI008710-PA"/>
    <property type="gene ID" value="GPPI008710"/>
</dbReference>